<organism evidence="2 3">
    <name type="scientific">Rhizocola hellebori</name>
    <dbReference type="NCBI Taxonomy" id="1392758"/>
    <lineage>
        <taxon>Bacteria</taxon>
        <taxon>Bacillati</taxon>
        <taxon>Actinomycetota</taxon>
        <taxon>Actinomycetes</taxon>
        <taxon>Micromonosporales</taxon>
        <taxon>Micromonosporaceae</taxon>
        <taxon>Rhizocola</taxon>
    </lineage>
</organism>
<gene>
    <name evidence="2" type="ORF">Rhe02_56670</name>
</gene>
<proteinExistence type="predicted"/>
<reference evidence="2" key="1">
    <citation type="submission" date="2021-01" db="EMBL/GenBank/DDBJ databases">
        <title>Whole genome shotgun sequence of Rhizocola hellebori NBRC 109834.</title>
        <authorList>
            <person name="Komaki H."/>
            <person name="Tamura T."/>
        </authorList>
    </citation>
    <scope>NUCLEOTIDE SEQUENCE</scope>
    <source>
        <strain evidence="2">NBRC 109834</strain>
    </source>
</reference>
<dbReference type="EMBL" id="BONY01000038">
    <property type="protein sequence ID" value="GIH07600.1"/>
    <property type="molecule type" value="Genomic_DNA"/>
</dbReference>
<evidence type="ECO:0000313" key="3">
    <source>
        <dbReference type="Proteomes" id="UP000612899"/>
    </source>
</evidence>
<comment type="caution">
    <text evidence="2">The sequence shown here is derived from an EMBL/GenBank/DDBJ whole genome shotgun (WGS) entry which is preliminary data.</text>
</comment>
<feature type="domain" description="Septum formation-related" evidence="1">
    <location>
        <begin position="36"/>
        <end position="255"/>
    </location>
</feature>
<evidence type="ECO:0000313" key="2">
    <source>
        <dbReference type="EMBL" id="GIH07600.1"/>
    </source>
</evidence>
<sequence length="278" mass="30276">MALLVSACAELPSGADGKLVNEWPGIADPAGWTPEAGNCHDEFQNFPSRTNYRPMDCSKLHRYEFVHVGQFTGADANLANSPDAGTPAYRKAWAECDAKTTEFLGGPWRDRKITIKVGFPTGEAWGGGAHWFLCWVAQLPQLNRAPIFASGSLKGKFADPNLEYGCYQLTTADDKVTDFTSTACTAPHNAEFVGGVDWNVEWSVVTAEAEKEASKQHSICVNAVQGFVGASVNTGTWTWTPGEADWKAGDHFLRCYLYTGKISLKRSMKGVGAKGWLK</sequence>
<dbReference type="InterPro" id="IPR026004">
    <property type="entry name" value="Septum_form"/>
</dbReference>
<protein>
    <recommendedName>
        <fullName evidence="1">Septum formation-related domain-containing protein</fullName>
    </recommendedName>
</protein>
<accession>A0A8J3VIH2</accession>
<dbReference type="Pfam" id="PF13845">
    <property type="entry name" value="Septum_form"/>
    <property type="match status" value="1"/>
</dbReference>
<dbReference type="Proteomes" id="UP000612899">
    <property type="component" value="Unassembled WGS sequence"/>
</dbReference>
<dbReference type="AlphaFoldDB" id="A0A8J3VIH2"/>
<name>A0A8J3VIH2_9ACTN</name>
<keyword evidence="3" id="KW-1185">Reference proteome</keyword>
<evidence type="ECO:0000259" key="1">
    <source>
        <dbReference type="Pfam" id="PF13845"/>
    </source>
</evidence>